<reference evidence="3" key="1">
    <citation type="journal article" date="2019" name="Int. J. Syst. Evol. Microbiol.">
        <title>The Global Catalogue of Microorganisms (GCM) 10K type strain sequencing project: providing services to taxonomists for standard genome sequencing and annotation.</title>
        <authorList>
            <consortium name="The Broad Institute Genomics Platform"/>
            <consortium name="The Broad Institute Genome Sequencing Center for Infectious Disease"/>
            <person name="Wu L."/>
            <person name="Ma J."/>
        </authorList>
    </citation>
    <scope>NUCLEOTIDE SEQUENCE [LARGE SCALE GENOMIC DNA]</scope>
    <source>
        <strain evidence="3">NBRC 102407</strain>
    </source>
</reference>
<dbReference type="RefSeq" id="WP_284189912.1">
    <property type="nucleotide sequence ID" value="NZ_BSPX01000137.1"/>
</dbReference>
<dbReference type="Pfam" id="PF01471">
    <property type="entry name" value="PG_binding_1"/>
    <property type="match status" value="1"/>
</dbReference>
<proteinExistence type="predicted"/>
<dbReference type="InterPro" id="IPR036366">
    <property type="entry name" value="PGBDSf"/>
</dbReference>
<dbReference type="Gene3D" id="1.10.101.10">
    <property type="entry name" value="PGBD-like superfamily/PGBD"/>
    <property type="match status" value="1"/>
</dbReference>
<dbReference type="EMBL" id="BSPX01000137">
    <property type="protein sequence ID" value="GLT24720.1"/>
    <property type="molecule type" value="Genomic_DNA"/>
</dbReference>
<dbReference type="Proteomes" id="UP001157167">
    <property type="component" value="Unassembled WGS sequence"/>
</dbReference>
<dbReference type="SUPFAM" id="SSF47090">
    <property type="entry name" value="PGBD-like"/>
    <property type="match status" value="1"/>
</dbReference>
<evidence type="ECO:0000313" key="2">
    <source>
        <dbReference type="EMBL" id="GLT24720.1"/>
    </source>
</evidence>
<comment type="caution">
    <text evidence="2">The sequence shown here is derived from an EMBL/GenBank/DDBJ whole genome shotgun (WGS) entry which is preliminary data.</text>
</comment>
<name>A0ABQ6FJN0_9RHOO</name>
<feature type="domain" description="Peptidoglycan binding-like" evidence="1">
    <location>
        <begin position="264"/>
        <end position="320"/>
    </location>
</feature>
<sequence>MADNLPATTDDGRADNPFRTVAILLDGVRVALESSKRQDQAPRWVRVVRVREFRDDAIAKGVMKAMDVLTLAVAYLQRFTLDANDLLIQGDAAKALVEVSAEFVKTATSKQFINALEVAVGQDPSPDSPIPDVGNIMDKIVQIADKVPEPDDLKVIGAALYKLLGIEQAPLDEAKLGAATESHIVLERTGKLRLVQYAFDQNFRLQNFGKGASQSSLDVNRLGARRLWEATDDKLPAKSVGKFGEAPDVETIWELDFSTDKKGIDVQELNSVLEALGYTEPAVDDRKKFSPALTGRLRTFQQLNELPLSGALDNATLNRLFHLDFDTKNLKRAKRYKADALPKGFDPMAKK</sequence>
<organism evidence="2 3">
    <name type="scientific">Zoogloea oryzae</name>
    <dbReference type="NCBI Taxonomy" id="310767"/>
    <lineage>
        <taxon>Bacteria</taxon>
        <taxon>Pseudomonadati</taxon>
        <taxon>Pseudomonadota</taxon>
        <taxon>Betaproteobacteria</taxon>
        <taxon>Rhodocyclales</taxon>
        <taxon>Zoogloeaceae</taxon>
        <taxon>Zoogloea</taxon>
    </lineage>
</organism>
<gene>
    <name evidence="2" type="ORF">GCM10007933_42140</name>
</gene>
<dbReference type="InterPro" id="IPR002477">
    <property type="entry name" value="Peptidoglycan-bd-like"/>
</dbReference>
<accession>A0ABQ6FJN0</accession>
<evidence type="ECO:0000259" key="1">
    <source>
        <dbReference type="Pfam" id="PF01471"/>
    </source>
</evidence>
<dbReference type="InterPro" id="IPR036365">
    <property type="entry name" value="PGBD-like_sf"/>
</dbReference>
<keyword evidence="3" id="KW-1185">Reference proteome</keyword>
<protein>
    <recommendedName>
        <fullName evidence="1">Peptidoglycan binding-like domain-containing protein</fullName>
    </recommendedName>
</protein>
<evidence type="ECO:0000313" key="3">
    <source>
        <dbReference type="Proteomes" id="UP001157167"/>
    </source>
</evidence>